<keyword evidence="1" id="KW-0812">Transmembrane</keyword>
<evidence type="ECO:0008006" key="3">
    <source>
        <dbReference type="Google" id="ProtNLM"/>
    </source>
</evidence>
<comment type="caution">
    <text evidence="2">The sequence shown here is derived from an EMBL/GenBank/DDBJ whole genome shotgun (WGS) entry which is preliminary data.</text>
</comment>
<evidence type="ECO:0000256" key="1">
    <source>
        <dbReference type="SAM" id="Phobius"/>
    </source>
</evidence>
<sequence length="471" mass="53793">MRTRLKKIALNNFTLAFIISLPFWFLAGRYINKYTLELSGPLSMSSLYKYMVYNDLDNNGTSDIIYFGENQLGNVFAKVYDPAHRGQFNTMGKCIENVPVTPFFADLNEDGFNEILFFSSKDSGTVFLNIVNYVEDTVQEFEICQAGVPGKRDISCAITHYTDLNRDGSKEILFYINGGYALQPRAIFSLNPHTGKLKRTPEMGSKLLPHIIADLDNDGYPEIVCGTFTYQNYPITASMPYDDNHSRLFIFDHNLEFKVPPLKFLNIRSYVRPALIKEAGEAFIYAFLDTQGDLKIPDKHYIIGAAGSINQEKELPAEVTDFNIRHQMVEFGGTVYLLDYSGNLYRVQPGLVLLRIRKYSQFANCFFWVMDINSDGRPEFIFNHRTTGKLSVADSHLKHIVSVPESIGNIRWVSPYFSNNGQNSYLLHNENGNYLLAWYQNPLWAWRFLIYAGVLGFFLALLTVAGRMQAY</sequence>
<keyword evidence="1" id="KW-1133">Transmembrane helix</keyword>
<dbReference type="InterPro" id="IPR028994">
    <property type="entry name" value="Integrin_alpha_N"/>
</dbReference>
<keyword evidence="1" id="KW-0472">Membrane</keyword>
<organism evidence="2">
    <name type="scientific">Mariniphaga anaerophila</name>
    <dbReference type="NCBI Taxonomy" id="1484053"/>
    <lineage>
        <taxon>Bacteria</taxon>
        <taxon>Pseudomonadati</taxon>
        <taxon>Bacteroidota</taxon>
        <taxon>Bacteroidia</taxon>
        <taxon>Marinilabiliales</taxon>
        <taxon>Prolixibacteraceae</taxon>
        <taxon>Mariniphaga</taxon>
    </lineage>
</organism>
<dbReference type="EMBL" id="DSDK01000020">
    <property type="protein sequence ID" value="HDR50068.1"/>
    <property type="molecule type" value="Genomic_DNA"/>
</dbReference>
<feature type="transmembrane region" description="Helical" evidence="1">
    <location>
        <begin position="444"/>
        <end position="465"/>
    </location>
</feature>
<dbReference type="SUPFAM" id="SSF69318">
    <property type="entry name" value="Integrin alpha N-terminal domain"/>
    <property type="match status" value="1"/>
</dbReference>
<dbReference type="Proteomes" id="UP000886047">
    <property type="component" value="Unassembled WGS sequence"/>
</dbReference>
<proteinExistence type="predicted"/>
<feature type="non-terminal residue" evidence="2">
    <location>
        <position position="471"/>
    </location>
</feature>
<protein>
    <recommendedName>
        <fullName evidence="3">Repeat domain-containing protein</fullName>
    </recommendedName>
</protein>
<feature type="transmembrane region" description="Helical" evidence="1">
    <location>
        <begin position="12"/>
        <end position="31"/>
    </location>
</feature>
<gene>
    <name evidence="2" type="ORF">ENN90_00405</name>
</gene>
<name>A0A831LI62_9BACT</name>
<reference evidence="2" key="1">
    <citation type="journal article" date="2020" name="mSystems">
        <title>Genome- and Community-Level Interaction Insights into Carbon Utilization and Element Cycling Functions of Hydrothermarchaeota in Hydrothermal Sediment.</title>
        <authorList>
            <person name="Zhou Z."/>
            <person name="Liu Y."/>
            <person name="Xu W."/>
            <person name="Pan J."/>
            <person name="Luo Z.H."/>
            <person name="Li M."/>
        </authorList>
    </citation>
    <scope>NUCLEOTIDE SEQUENCE [LARGE SCALE GENOMIC DNA]</scope>
    <source>
        <strain evidence="2">SpSt-1217</strain>
    </source>
</reference>
<accession>A0A831LI62</accession>
<dbReference type="AlphaFoldDB" id="A0A831LI62"/>
<evidence type="ECO:0000313" key="2">
    <source>
        <dbReference type="EMBL" id="HDR50068.1"/>
    </source>
</evidence>